<reference evidence="1 2" key="1">
    <citation type="submission" date="2017-01" db="EMBL/GenBank/DDBJ databases">
        <title>The cable genome- insights into the physiology and evolution of filamentous bacteria capable of sulfide oxidation via long distance electron transfer.</title>
        <authorList>
            <person name="Schreiber L."/>
            <person name="Bjerg J.T."/>
            <person name="Boggild A."/>
            <person name="Van De Vossenberg J."/>
            <person name="Meysman F."/>
            <person name="Nielsen L.P."/>
            <person name="Schramm A."/>
            <person name="Kjeldsen K.U."/>
        </authorList>
    </citation>
    <scope>NUCLEOTIDE SEQUENCE [LARGE SCALE GENOMIC DNA]</scope>
    <source>
        <strain evidence="1">A1</strain>
    </source>
</reference>
<evidence type="ECO:0000313" key="1">
    <source>
        <dbReference type="EMBL" id="RWX46428.1"/>
    </source>
</evidence>
<accession>A0A3S3U903</accession>
<dbReference type="EMBL" id="MTKP01000279">
    <property type="protein sequence ID" value="RWX46428.1"/>
    <property type="molecule type" value="Genomic_DNA"/>
</dbReference>
<name>A0A3S3U903_9BACT</name>
<proteinExistence type="predicted"/>
<sequence>MGISAVVFVGRGGERISCSDGTVSLQESKAERKVFGFLIRETDGHTTVKGILSVLWVKEILNVVSCPLVAFGE</sequence>
<evidence type="ECO:0000313" key="2">
    <source>
        <dbReference type="Proteomes" id="UP000288086"/>
    </source>
</evidence>
<comment type="caution">
    <text evidence="1">The sequence shown here is derived from an EMBL/GenBank/DDBJ whole genome shotgun (WGS) entry which is preliminary data.</text>
</comment>
<organism evidence="1 2">
    <name type="scientific">Candidatus Electrothrix communis</name>
    <dbReference type="NCBI Taxonomy" id="1859133"/>
    <lineage>
        <taxon>Bacteria</taxon>
        <taxon>Pseudomonadati</taxon>
        <taxon>Thermodesulfobacteriota</taxon>
        <taxon>Desulfobulbia</taxon>
        <taxon>Desulfobulbales</taxon>
        <taxon>Desulfobulbaceae</taxon>
        <taxon>Candidatus Electrothrix</taxon>
    </lineage>
</organism>
<gene>
    <name evidence="1" type="ORF">VT98_12792</name>
</gene>
<protein>
    <submittedName>
        <fullName evidence="1">Uncharacterized protein</fullName>
    </submittedName>
</protein>
<dbReference type="Proteomes" id="UP000288086">
    <property type="component" value="Unassembled WGS sequence"/>
</dbReference>
<keyword evidence="2" id="KW-1185">Reference proteome</keyword>
<dbReference type="AlphaFoldDB" id="A0A3S3U903"/>